<dbReference type="EMBL" id="BKCF01000002">
    <property type="protein sequence ID" value="GEQ85832.1"/>
    <property type="molecule type" value="Genomic_DNA"/>
</dbReference>
<keyword evidence="3" id="KW-1185">Reference proteome</keyword>
<evidence type="ECO:0000313" key="2">
    <source>
        <dbReference type="EMBL" id="GEQ85832.1"/>
    </source>
</evidence>
<comment type="caution">
    <text evidence="2">The sequence shown here is derived from an EMBL/GenBank/DDBJ whole genome shotgun (WGS) entry which is preliminary data.</text>
</comment>
<name>A0A5J4FXF7_9FLAO</name>
<dbReference type="Proteomes" id="UP000326994">
    <property type="component" value="Unassembled WGS sequence"/>
</dbReference>
<dbReference type="OrthoDB" id="9788916at2"/>
<dbReference type="InterPro" id="IPR000182">
    <property type="entry name" value="GNAT_dom"/>
</dbReference>
<dbReference type="PANTHER" id="PTHR43792">
    <property type="entry name" value="GNAT FAMILY, PUTATIVE (AFU_ORTHOLOGUE AFUA_3G00765)-RELATED-RELATED"/>
    <property type="match status" value="1"/>
</dbReference>
<dbReference type="Pfam" id="PF13302">
    <property type="entry name" value="Acetyltransf_3"/>
    <property type="match status" value="1"/>
</dbReference>
<dbReference type="AlphaFoldDB" id="A0A5J4FXF7"/>
<gene>
    <name evidence="2" type="ORF">ULMS_13400</name>
</gene>
<dbReference type="RefSeq" id="WP_151893780.1">
    <property type="nucleotide sequence ID" value="NZ_BKCF01000002.1"/>
</dbReference>
<dbReference type="Gene3D" id="3.40.630.30">
    <property type="match status" value="1"/>
</dbReference>
<proteinExistence type="predicted"/>
<keyword evidence="2" id="KW-0808">Transferase</keyword>
<dbReference type="PROSITE" id="PS51186">
    <property type="entry name" value="GNAT"/>
    <property type="match status" value="1"/>
</dbReference>
<feature type="domain" description="N-acetyltransferase" evidence="1">
    <location>
        <begin position="10"/>
        <end position="171"/>
    </location>
</feature>
<dbReference type="InterPro" id="IPR016181">
    <property type="entry name" value="Acyl_CoA_acyltransferase"/>
</dbReference>
<dbReference type="GO" id="GO:0016747">
    <property type="term" value="F:acyltransferase activity, transferring groups other than amino-acyl groups"/>
    <property type="evidence" value="ECO:0007669"/>
    <property type="project" value="InterPro"/>
</dbReference>
<evidence type="ECO:0000313" key="3">
    <source>
        <dbReference type="Proteomes" id="UP000326994"/>
    </source>
</evidence>
<accession>A0A5J4FXF7</accession>
<dbReference type="PANTHER" id="PTHR43792:SF1">
    <property type="entry name" value="N-ACETYLTRANSFERASE DOMAIN-CONTAINING PROTEIN"/>
    <property type="match status" value="1"/>
</dbReference>
<dbReference type="InterPro" id="IPR051531">
    <property type="entry name" value="N-acetyltransferase"/>
</dbReference>
<reference evidence="2 3" key="1">
    <citation type="submission" date="2019-08" db="EMBL/GenBank/DDBJ databases">
        <title>Ulvibacter marinistellae sp. nov., isolated from a starfish, Patiria pectinifera.</title>
        <authorList>
            <person name="Kawano K."/>
            <person name="Ushijima N."/>
            <person name="Kihara M."/>
            <person name="Itoh H."/>
        </authorList>
    </citation>
    <scope>NUCLEOTIDE SEQUENCE [LARGE SCALE GENOMIC DNA]</scope>
    <source>
        <strain evidence="2 3">KK4</strain>
    </source>
</reference>
<evidence type="ECO:0000259" key="1">
    <source>
        <dbReference type="PROSITE" id="PS51186"/>
    </source>
</evidence>
<protein>
    <submittedName>
        <fullName evidence="2">N-acetyltransferase GCN5</fullName>
    </submittedName>
</protein>
<sequence length="180" mass="20648">MDLVLETERLLIRPFKIGDEKGVFCFSSNPEVQKYTSNTVLKTIEEAVSLIKNVWLKDYDTYGYGRFAVIDKTTNKIIGFNGLKYISEINQTDLGYRFLPEYWGKGIATESSKAIITYAFDTLKLSQLIAFVEKENLASTSVLKKLGFAHNDTKPYPGETVDLFWYKLTKSEYQKKVNHV</sequence>
<organism evidence="2 3">
    <name type="scientific">Patiriisocius marinistellae</name>
    <dbReference type="NCBI Taxonomy" id="2494560"/>
    <lineage>
        <taxon>Bacteria</taxon>
        <taxon>Pseudomonadati</taxon>
        <taxon>Bacteroidota</taxon>
        <taxon>Flavobacteriia</taxon>
        <taxon>Flavobacteriales</taxon>
        <taxon>Flavobacteriaceae</taxon>
        <taxon>Patiriisocius</taxon>
    </lineage>
</organism>
<dbReference type="SUPFAM" id="SSF55729">
    <property type="entry name" value="Acyl-CoA N-acyltransferases (Nat)"/>
    <property type="match status" value="1"/>
</dbReference>